<protein>
    <submittedName>
        <fullName evidence="2">Uncharacterized protein</fullName>
    </submittedName>
</protein>
<gene>
    <name evidence="2" type="ORF">LP52_10290</name>
</gene>
<feature type="region of interest" description="Disordered" evidence="1">
    <location>
        <begin position="1"/>
        <end position="80"/>
    </location>
</feature>
<organism evidence="2 3">
    <name type="scientific">Streptomonospora alba</name>
    <dbReference type="NCBI Taxonomy" id="183763"/>
    <lineage>
        <taxon>Bacteria</taxon>
        <taxon>Bacillati</taxon>
        <taxon>Actinomycetota</taxon>
        <taxon>Actinomycetes</taxon>
        <taxon>Streptosporangiales</taxon>
        <taxon>Nocardiopsidaceae</taxon>
        <taxon>Streptomonospora</taxon>
    </lineage>
</organism>
<comment type="caution">
    <text evidence="2">The sequence shown here is derived from an EMBL/GenBank/DDBJ whole genome shotgun (WGS) entry which is preliminary data.</text>
</comment>
<evidence type="ECO:0000256" key="1">
    <source>
        <dbReference type="SAM" id="MobiDB-lite"/>
    </source>
</evidence>
<keyword evidence="3" id="KW-1185">Reference proteome</keyword>
<dbReference type="EMBL" id="JROO01000018">
    <property type="protein sequence ID" value="KIH98836.1"/>
    <property type="molecule type" value="Genomic_DNA"/>
</dbReference>
<sequence length="80" mass="8503">MSEHDTDGASAADDEAAEARGSEEPQEERPLADRRPGGQGARPSPDEEIAGEREPSPTDPASYDPDQQGGNEPPEYPTRA</sequence>
<proteinExistence type="predicted"/>
<dbReference type="RefSeq" id="WP_040272787.1">
    <property type="nucleotide sequence ID" value="NZ_JROO01000018.1"/>
</dbReference>
<feature type="compositionally biased region" description="Basic and acidic residues" evidence="1">
    <location>
        <begin position="17"/>
        <end position="36"/>
    </location>
</feature>
<name>A0A0C2JBP8_9ACTN</name>
<dbReference type="Proteomes" id="UP000031675">
    <property type="component" value="Unassembled WGS sequence"/>
</dbReference>
<reference evidence="3" key="1">
    <citation type="journal article" date="2015" name="Chem. Biol.">
        <title>Structure, bioactivity, and resistance mechanism of streptomonomicin, an unusual lasso Peptide from an understudied halophilic actinomycete.</title>
        <authorList>
            <person name="Metelev M."/>
            <person name="Tietz J.I."/>
            <person name="Melby J.O."/>
            <person name="Blair P.M."/>
            <person name="Zhu L."/>
            <person name="Livnat I."/>
            <person name="Severinov K."/>
            <person name="Mitchell D.A."/>
        </authorList>
    </citation>
    <scope>NUCLEOTIDE SEQUENCE [LARGE SCALE GENOMIC DNA]</scope>
    <source>
        <strain evidence="3">YIM 90003</strain>
    </source>
</reference>
<accession>A0A0C2JBP8</accession>
<dbReference type="STRING" id="183763.LP52_10290"/>
<evidence type="ECO:0000313" key="3">
    <source>
        <dbReference type="Proteomes" id="UP000031675"/>
    </source>
</evidence>
<dbReference type="AlphaFoldDB" id="A0A0C2JBP8"/>
<evidence type="ECO:0000313" key="2">
    <source>
        <dbReference type="EMBL" id="KIH98836.1"/>
    </source>
</evidence>